<dbReference type="AlphaFoldDB" id="A0A1H8VA74"/>
<dbReference type="EMBL" id="FODV01000015">
    <property type="protein sequence ID" value="SEP12191.1"/>
    <property type="molecule type" value="Genomic_DNA"/>
</dbReference>
<dbReference type="Proteomes" id="UP000199126">
    <property type="component" value="Unassembled WGS sequence"/>
</dbReference>
<accession>A0A1H8VA74</accession>
<name>A0A1H8VA74_9EURY</name>
<dbReference type="Gene3D" id="3.40.50.1100">
    <property type="match status" value="1"/>
</dbReference>
<reference evidence="2" key="1">
    <citation type="submission" date="2016-10" db="EMBL/GenBank/DDBJ databases">
        <authorList>
            <person name="Varghese N."/>
            <person name="Submissions S."/>
        </authorList>
    </citation>
    <scope>NUCLEOTIDE SEQUENCE [LARGE SCALE GENOMIC DNA]</scope>
    <source>
        <strain evidence="2">CGMCC 1.10121</strain>
    </source>
</reference>
<evidence type="ECO:0000313" key="2">
    <source>
        <dbReference type="Proteomes" id="UP000199126"/>
    </source>
</evidence>
<dbReference type="InterPro" id="IPR036052">
    <property type="entry name" value="TrpB-like_PALP_sf"/>
</dbReference>
<gene>
    <name evidence="1" type="ORF">SAMN04487948_11523</name>
</gene>
<keyword evidence="2" id="KW-1185">Reference proteome</keyword>
<sequence length="39" mass="4002">MCENCDVNTVEVPVGGGSLISGIATAYSHLSANTYVDDV</sequence>
<evidence type="ECO:0000313" key="1">
    <source>
        <dbReference type="EMBL" id="SEP12191.1"/>
    </source>
</evidence>
<proteinExistence type="predicted"/>
<protein>
    <submittedName>
        <fullName evidence="1">Uncharacterized protein</fullName>
    </submittedName>
</protein>
<organism evidence="1 2">
    <name type="scientific">Halogranum amylolyticum</name>
    <dbReference type="NCBI Taxonomy" id="660520"/>
    <lineage>
        <taxon>Archaea</taxon>
        <taxon>Methanobacteriati</taxon>
        <taxon>Methanobacteriota</taxon>
        <taxon>Stenosarchaea group</taxon>
        <taxon>Halobacteria</taxon>
        <taxon>Halobacteriales</taxon>
        <taxon>Haloferacaceae</taxon>
    </lineage>
</organism>